<dbReference type="Pfam" id="PF09865">
    <property type="entry name" value="DUF2092"/>
    <property type="match status" value="1"/>
</dbReference>
<keyword evidence="4" id="KW-1185">Reference proteome</keyword>
<reference evidence="3" key="1">
    <citation type="submission" date="2014-02" db="EMBL/GenBank/DDBJ databases">
        <title>Expanding our view of genomic diversity in Candidatus Accumulibacter clades.</title>
        <authorList>
            <person name="Skennerton C.T."/>
            <person name="Barr J.J."/>
            <person name="Slater F.R."/>
            <person name="Bond P.L."/>
            <person name="Tyson G.W."/>
        </authorList>
    </citation>
    <scope>NUCLEOTIDE SEQUENCE [LARGE SCALE GENOMIC DNA]</scope>
</reference>
<dbReference type="Proteomes" id="UP000020218">
    <property type="component" value="Unassembled WGS sequence"/>
</dbReference>
<dbReference type="PATRIC" id="fig|1454001.3.peg.3085"/>
<dbReference type="InterPro" id="IPR019207">
    <property type="entry name" value="DUF2092"/>
</dbReference>
<evidence type="ECO:0000256" key="1">
    <source>
        <dbReference type="ARBA" id="ARBA00022729"/>
    </source>
</evidence>
<name>A0A011PHC6_9PROT</name>
<organism evidence="3 4">
    <name type="scientific">Candidatus Accumulibacter adjunctus</name>
    <dbReference type="NCBI Taxonomy" id="1454001"/>
    <lineage>
        <taxon>Bacteria</taxon>
        <taxon>Pseudomonadati</taxon>
        <taxon>Pseudomonadota</taxon>
        <taxon>Betaproteobacteria</taxon>
        <taxon>Candidatus Accumulibacter</taxon>
    </lineage>
</organism>
<accession>A0A011PHC6</accession>
<feature type="chain" id="PRO_5001461634" description="DUF2092 domain-containing protein" evidence="2">
    <location>
        <begin position="29"/>
        <end position="290"/>
    </location>
</feature>
<protein>
    <recommendedName>
        <fullName evidence="5">DUF2092 domain-containing protein</fullName>
    </recommendedName>
</protein>
<dbReference type="SUPFAM" id="SSF89392">
    <property type="entry name" value="Prokaryotic lipoproteins and lipoprotein localization factors"/>
    <property type="match status" value="1"/>
</dbReference>
<dbReference type="AlphaFoldDB" id="A0A011PHC6"/>
<feature type="signal peptide" evidence="2">
    <location>
        <begin position="1"/>
        <end position="28"/>
    </location>
</feature>
<proteinExistence type="predicted"/>
<dbReference type="EMBL" id="JFAX01000020">
    <property type="protein sequence ID" value="EXI65669.1"/>
    <property type="molecule type" value="Genomic_DNA"/>
</dbReference>
<evidence type="ECO:0008006" key="5">
    <source>
        <dbReference type="Google" id="ProtNLM"/>
    </source>
</evidence>
<comment type="caution">
    <text evidence="3">The sequence shown here is derived from an EMBL/GenBank/DDBJ whole genome shotgun (WGS) entry which is preliminary data.</text>
</comment>
<sequence length="290" mass="30845">MIDLHHLVRRAAMLVAGFFLVAGMQAQAADPVGGQAAKPARAAAATSRKPAAPAAGKPVFEQRALDLLKAMSERLMAARSLSFTAQVTYEHPSRLGPPLAFMTISEVLMQRPDKLRVLTLGDGPASEFYLDGKTMTAFSPAENFVAVTAAPPTIDEALKVAFRDAGIYFPFADVLLADPYANLAAGLGTAFVVGQSKVVGGTTTQVVAFANNEVFMQLWIGAEDKLPRMLRAVYRRDPLRQRHQMELSNWKVDPVVAASDFTTAKAASAVAIPFAHPAAKPAAAAAARSQ</sequence>
<dbReference type="Gene3D" id="2.50.20.10">
    <property type="entry name" value="Lipoprotein localisation LolA/LolB/LppX"/>
    <property type="match status" value="1"/>
</dbReference>
<evidence type="ECO:0000256" key="2">
    <source>
        <dbReference type="SAM" id="SignalP"/>
    </source>
</evidence>
<keyword evidence="1 2" id="KW-0732">Signal</keyword>
<evidence type="ECO:0000313" key="4">
    <source>
        <dbReference type="Proteomes" id="UP000020218"/>
    </source>
</evidence>
<gene>
    <name evidence="3" type="ORF">AW08_03040</name>
</gene>
<dbReference type="InterPro" id="IPR029046">
    <property type="entry name" value="LolA/LolB/LppX"/>
</dbReference>
<dbReference type="STRING" id="1454001.AW08_03040"/>
<evidence type="ECO:0000313" key="3">
    <source>
        <dbReference type="EMBL" id="EXI65669.1"/>
    </source>
</evidence>